<dbReference type="EMBL" id="JBHMBW010000059">
    <property type="protein sequence ID" value="MFB9629472.1"/>
    <property type="molecule type" value="Genomic_DNA"/>
</dbReference>
<comment type="caution">
    <text evidence="1">The sequence shown here is derived from an EMBL/GenBank/DDBJ whole genome shotgun (WGS) entry which is preliminary data.</text>
</comment>
<name>A0ABV5SCR2_9ACTN</name>
<proteinExistence type="predicted"/>
<keyword evidence="2" id="KW-1185">Reference proteome</keyword>
<gene>
    <name evidence="1" type="ORF">ACFFSA_40905</name>
</gene>
<reference evidence="1 2" key="1">
    <citation type="submission" date="2024-09" db="EMBL/GenBank/DDBJ databases">
        <authorList>
            <person name="Sun Q."/>
            <person name="Mori K."/>
        </authorList>
    </citation>
    <scope>NUCLEOTIDE SEQUENCE [LARGE SCALE GENOMIC DNA]</scope>
    <source>
        <strain evidence="1 2">JCM 3143</strain>
    </source>
</reference>
<accession>A0ABV5SCR2</accession>
<protein>
    <submittedName>
        <fullName evidence="1">Uncharacterized protein</fullName>
    </submittedName>
</protein>
<evidence type="ECO:0000313" key="1">
    <source>
        <dbReference type="EMBL" id="MFB9629472.1"/>
    </source>
</evidence>
<organism evidence="1 2">
    <name type="scientific">Nonomuraea helvata</name>
    <dbReference type="NCBI Taxonomy" id="37484"/>
    <lineage>
        <taxon>Bacteria</taxon>
        <taxon>Bacillati</taxon>
        <taxon>Actinomycetota</taxon>
        <taxon>Actinomycetes</taxon>
        <taxon>Streptosporangiales</taxon>
        <taxon>Streptosporangiaceae</taxon>
        <taxon>Nonomuraea</taxon>
    </lineage>
</organism>
<dbReference type="RefSeq" id="WP_344998093.1">
    <property type="nucleotide sequence ID" value="NZ_BAAAXV010000009.1"/>
</dbReference>
<sequence length="85" mass="8977">MRVEQLAAVRIHSDGLNPEEISDLLGVRHSSTGPGDVWILEPSAADEAASLDDQIAAVINPLRVVADKLSACRLTSGLDVCGDRV</sequence>
<dbReference type="Proteomes" id="UP001589532">
    <property type="component" value="Unassembled WGS sequence"/>
</dbReference>
<evidence type="ECO:0000313" key="2">
    <source>
        <dbReference type="Proteomes" id="UP001589532"/>
    </source>
</evidence>